<feature type="non-terminal residue" evidence="4">
    <location>
        <position position="1"/>
    </location>
</feature>
<dbReference type="eggNOG" id="KOG0504">
    <property type="taxonomic scope" value="Eukaryota"/>
</dbReference>
<dbReference type="PROSITE" id="PS50088">
    <property type="entry name" value="ANK_REPEAT"/>
    <property type="match status" value="1"/>
</dbReference>
<dbReference type="InterPro" id="IPR036770">
    <property type="entry name" value="Ankyrin_rpt-contain_sf"/>
</dbReference>
<feature type="non-terminal residue" evidence="4">
    <location>
        <position position="98"/>
    </location>
</feature>
<evidence type="ECO:0000256" key="2">
    <source>
        <dbReference type="ARBA" id="ARBA00023043"/>
    </source>
</evidence>
<dbReference type="EMBL" id="JH992969">
    <property type="protein sequence ID" value="EKX53557.1"/>
    <property type="molecule type" value="Genomic_DNA"/>
</dbReference>
<dbReference type="PROSITE" id="PS50297">
    <property type="entry name" value="ANK_REP_REGION"/>
    <property type="match status" value="1"/>
</dbReference>
<evidence type="ECO:0000313" key="6">
    <source>
        <dbReference type="Proteomes" id="UP000011087"/>
    </source>
</evidence>
<dbReference type="EnsemblProtists" id="EKX53557">
    <property type="protein sequence ID" value="EKX53557"/>
    <property type="gene ID" value="GUITHDRAFT_39394"/>
</dbReference>
<dbReference type="SUPFAM" id="SSF48403">
    <property type="entry name" value="Ankyrin repeat"/>
    <property type="match status" value="1"/>
</dbReference>
<dbReference type="PaxDb" id="55529-EKX53557"/>
<reference evidence="4 6" key="1">
    <citation type="journal article" date="2012" name="Nature">
        <title>Algal genomes reveal evolutionary mosaicism and the fate of nucleomorphs.</title>
        <authorList>
            <consortium name="DOE Joint Genome Institute"/>
            <person name="Curtis B.A."/>
            <person name="Tanifuji G."/>
            <person name="Burki F."/>
            <person name="Gruber A."/>
            <person name="Irimia M."/>
            <person name="Maruyama S."/>
            <person name="Arias M.C."/>
            <person name="Ball S.G."/>
            <person name="Gile G.H."/>
            <person name="Hirakawa Y."/>
            <person name="Hopkins J.F."/>
            <person name="Kuo A."/>
            <person name="Rensing S.A."/>
            <person name="Schmutz J."/>
            <person name="Symeonidi A."/>
            <person name="Elias M."/>
            <person name="Eveleigh R.J."/>
            <person name="Herman E.K."/>
            <person name="Klute M.J."/>
            <person name="Nakayama T."/>
            <person name="Obornik M."/>
            <person name="Reyes-Prieto A."/>
            <person name="Armbrust E.V."/>
            <person name="Aves S.J."/>
            <person name="Beiko R.G."/>
            <person name="Coutinho P."/>
            <person name="Dacks J.B."/>
            <person name="Durnford D.G."/>
            <person name="Fast N.M."/>
            <person name="Green B.R."/>
            <person name="Grisdale C.J."/>
            <person name="Hempel F."/>
            <person name="Henrissat B."/>
            <person name="Hoppner M.P."/>
            <person name="Ishida K."/>
            <person name="Kim E."/>
            <person name="Koreny L."/>
            <person name="Kroth P.G."/>
            <person name="Liu Y."/>
            <person name="Malik S.B."/>
            <person name="Maier U.G."/>
            <person name="McRose D."/>
            <person name="Mock T."/>
            <person name="Neilson J.A."/>
            <person name="Onodera N.T."/>
            <person name="Poole A.M."/>
            <person name="Pritham E.J."/>
            <person name="Richards T.A."/>
            <person name="Rocap G."/>
            <person name="Roy S.W."/>
            <person name="Sarai C."/>
            <person name="Schaack S."/>
            <person name="Shirato S."/>
            <person name="Slamovits C.H."/>
            <person name="Spencer D.F."/>
            <person name="Suzuki S."/>
            <person name="Worden A.Z."/>
            <person name="Zauner S."/>
            <person name="Barry K."/>
            <person name="Bell C."/>
            <person name="Bharti A.K."/>
            <person name="Crow J.A."/>
            <person name="Grimwood J."/>
            <person name="Kramer R."/>
            <person name="Lindquist E."/>
            <person name="Lucas S."/>
            <person name="Salamov A."/>
            <person name="McFadden G.I."/>
            <person name="Lane C.E."/>
            <person name="Keeling P.J."/>
            <person name="Gray M.W."/>
            <person name="Grigoriev I.V."/>
            <person name="Archibald J.M."/>
        </authorList>
    </citation>
    <scope>NUCLEOTIDE SEQUENCE</scope>
    <source>
        <strain evidence="4 6">CCMP2712</strain>
    </source>
</reference>
<dbReference type="KEGG" id="gtt:GUITHDRAFT_39394"/>
<dbReference type="Pfam" id="PF12796">
    <property type="entry name" value="Ank_2"/>
    <property type="match status" value="1"/>
</dbReference>
<dbReference type="STRING" id="905079.L1JYV6"/>
<keyword evidence="1" id="KW-0677">Repeat</keyword>
<proteinExistence type="predicted"/>
<keyword evidence="2 3" id="KW-0040">ANK repeat</keyword>
<evidence type="ECO:0000313" key="4">
    <source>
        <dbReference type="EMBL" id="EKX53557.1"/>
    </source>
</evidence>
<keyword evidence="6" id="KW-1185">Reference proteome</keyword>
<dbReference type="SMART" id="SM00248">
    <property type="entry name" value="ANK"/>
    <property type="match status" value="2"/>
</dbReference>
<name>L1JYV6_GUITC</name>
<feature type="repeat" description="ANK" evidence="3">
    <location>
        <begin position="60"/>
        <end position="92"/>
    </location>
</feature>
<dbReference type="InterPro" id="IPR002110">
    <property type="entry name" value="Ankyrin_rpt"/>
</dbReference>
<dbReference type="Gene3D" id="1.25.40.20">
    <property type="entry name" value="Ankyrin repeat-containing domain"/>
    <property type="match status" value="1"/>
</dbReference>
<reference evidence="5" key="3">
    <citation type="submission" date="2016-03" db="UniProtKB">
        <authorList>
            <consortium name="EnsemblProtists"/>
        </authorList>
    </citation>
    <scope>IDENTIFICATION</scope>
</reference>
<evidence type="ECO:0000256" key="1">
    <source>
        <dbReference type="ARBA" id="ARBA00022737"/>
    </source>
</evidence>
<organism evidence="4">
    <name type="scientific">Guillardia theta (strain CCMP2712)</name>
    <name type="common">Cryptophyte</name>
    <dbReference type="NCBI Taxonomy" id="905079"/>
    <lineage>
        <taxon>Eukaryota</taxon>
        <taxon>Cryptophyceae</taxon>
        <taxon>Pyrenomonadales</taxon>
        <taxon>Geminigeraceae</taxon>
        <taxon>Guillardia</taxon>
    </lineage>
</organism>
<dbReference type="Proteomes" id="UP000011087">
    <property type="component" value="Unassembled WGS sequence"/>
</dbReference>
<dbReference type="OMA" id="KKGHINT"/>
<protein>
    <submittedName>
        <fullName evidence="4 5">Uncharacterized protein</fullName>
    </submittedName>
</protein>
<dbReference type="HOGENOM" id="CLU_000134_18_9_1"/>
<dbReference type="RefSeq" id="XP_005840537.1">
    <property type="nucleotide sequence ID" value="XM_005840480.1"/>
</dbReference>
<evidence type="ECO:0000256" key="3">
    <source>
        <dbReference type="PROSITE-ProRule" id="PRU00023"/>
    </source>
</evidence>
<sequence>AIEGKSLECVKEIFGRGADVNSRQGKSEVTPLLLALSLREESIASYLLERNADVFRSDADGTLPLHMAAAACHVDCVKVLIEHGANVDQRDSQGWSPL</sequence>
<accession>L1JYV6</accession>
<evidence type="ECO:0000313" key="5">
    <source>
        <dbReference type="EnsemblProtists" id="EKX53557"/>
    </source>
</evidence>
<reference evidence="6" key="2">
    <citation type="submission" date="2012-11" db="EMBL/GenBank/DDBJ databases">
        <authorList>
            <person name="Kuo A."/>
            <person name="Curtis B.A."/>
            <person name="Tanifuji G."/>
            <person name="Burki F."/>
            <person name="Gruber A."/>
            <person name="Irimia M."/>
            <person name="Maruyama S."/>
            <person name="Arias M.C."/>
            <person name="Ball S.G."/>
            <person name="Gile G.H."/>
            <person name="Hirakawa Y."/>
            <person name="Hopkins J.F."/>
            <person name="Rensing S.A."/>
            <person name="Schmutz J."/>
            <person name="Symeonidi A."/>
            <person name="Elias M."/>
            <person name="Eveleigh R.J."/>
            <person name="Herman E.K."/>
            <person name="Klute M.J."/>
            <person name="Nakayama T."/>
            <person name="Obornik M."/>
            <person name="Reyes-Prieto A."/>
            <person name="Armbrust E.V."/>
            <person name="Aves S.J."/>
            <person name="Beiko R.G."/>
            <person name="Coutinho P."/>
            <person name="Dacks J.B."/>
            <person name="Durnford D.G."/>
            <person name="Fast N.M."/>
            <person name="Green B.R."/>
            <person name="Grisdale C."/>
            <person name="Hempe F."/>
            <person name="Henrissat B."/>
            <person name="Hoppner M.P."/>
            <person name="Ishida K.-I."/>
            <person name="Kim E."/>
            <person name="Koreny L."/>
            <person name="Kroth P.G."/>
            <person name="Liu Y."/>
            <person name="Malik S.-B."/>
            <person name="Maier U.G."/>
            <person name="McRose D."/>
            <person name="Mock T."/>
            <person name="Neilson J.A."/>
            <person name="Onodera N.T."/>
            <person name="Poole A.M."/>
            <person name="Pritham E.J."/>
            <person name="Richards T.A."/>
            <person name="Rocap G."/>
            <person name="Roy S.W."/>
            <person name="Sarai C."/>
            <person name="Schaack S."/>
            <person name="Shirato S."/>
            <person name="Slamovits C.H."/>
            <person name="Spencer D.F."/>
            <person name="Suzuki S."/>
            <person name="Worden A.Z."/>
            <person name="Zauner S."/>
            <person name="Barry K."/>
            <person name="Bell C."/>
            <person name="Bharti A.K."/>
            <person name="Crow J.A."/>
            <person name="Grimwood J."/>
            <person name="Kramer R."/>
            <person name="Lindquist E."/>
            <person name="Lucas S."/>
            <person name="Salamov A."/>
            <person name="McFadden G.I."/>
            <person name="Lane C.E."/>
            <person name="Keeling P.J."/>
            <person name="Gray M.W."/>
            <person name="Grigoriev I.V."/>
            <person name="Archibald J.M."/>
        </authorList>
    </citation>
    <scope>NUCLEOTIDE SEQUENCE</scope>
    <source>
        <strain evidence="6">CCMP2712</strain>
    </source>
</reference>
<dbReference type="OrthoDB" id="539213at2759"/>
<dbReference type="GeneID" id="17310379"/>
<dbReference type="AlphaFoldDB" id="L1JYV6"/>
<dbReference type="PANTHER" id="PTHR24171">
    <property type="entry name" value="ANKYRIN REPEAT DOMAIN-CONTAINING PROTEIN 39-RELATED"/>
    <property type="match status" value="1"/>
</dbReference>
<gene>
    <name evidence="4" type="ORF">GUITHDRAFT_39394</name>
</gene>